<dbReference type="SUPFAM" id="SSF140383">
    <property type="entry name" value="BSD domain-like"/>
    <property type="match status" value="1"/>
</dbReference>
<proteinExistence type="predicted"/>
<dbReference type="Proteomes" id="UP001623349">
    <property type="component" value="Unassembled WGS sequence"/>
</dbReference>
<protein>
    <submittedName>
        <fullName evidence="3">Synapse-associated protein 1</fullName>
    </submittedName>
</protein>
<gene>
    <name evidence="3" type="ORF">APTSU1_001850500</name>
</gene>
<feature type="region of interest" description="Disordered" evidence="2">
    <location>
        <begin position="1"/>
        <end position="57"/>
    </location>
</feature>
<dbReference type="Gene3D" id="1.10.3970.10">
    <property type="entry name" value="BSD domain"/>
    <property type="match status" value="2"/>
</dbReference>
<evidence type="ECO:0000256" key="2">
    <source>
        <dbReference type="SAM" id="MobiDB-lite"/>
    </source>
</evidence>
<dbReference type="InterPro" id="IPR035925">
    <property type="entry name" value="BSD_dom_sf"/>
</dbReference>
<comment type="caution">
    <text evidence="3">The sequence shown here is derived from an EMBL/GenBank/DDBJ whole genome shotgun (WGS) entry which is preliminary data.</text>
</comment>
<evidence type="ECO:0000313" key="3">
    <source>
        <dbReference type="EMBL" id="GAB1303264.1"/>
    </source>
</evidence>
<feature type="coiled-coil region" evidence="1">
    <location>
        <begin position="358"/>
        <end position="421"/>
    </location>
</feature>
<evidence type="ECO:0000256" key="1">
    <source>
        <dbReference type="SAM" id="Coils"/>
    </source>
</evidence>
<dbReference type="InterPro" id="IPR051494">
    <property type="entry name" value="BSD_domain-containing"/>
</dbReference>
<name>A0ABQ0FVK6_APOSI</name>
<evidence type="ECO:0000313" key="4">
    <source>
        <dbReference type="Proteomes" id="UP001623349"/>
    </source>
</evidence>
<dbReference type="PANTHER" id="PTHR16019">
    <property type="entry name" value="SYNAPSE-ASSOCIATED PROTEIN"/>
    <property type="match status" value="1"/>
</dbReference>
<sequence>MFRGLSNWLGLKQPEGAAAGGESPRGDELSAGVAPAEESPERPGEPTEEEQQPTEDPQFLHQAKGLGNYLYNFASAATKKITDSVTETAQTIKKSVEEGKIDDILDKTIIGDFQKEQKKFVEEQHTKKSEAAVPPWVESHDEETIQQQILALSADKRNFLRDPPAGVQFNFDFDQMYPVALVMLQEDELLSKMRFALVPKLPCSPSEALRAWLHAQNGKRGQTWQESQDDKEMCSFAQSNSRTSFLQKRQIDGNKISDQTQATVKEEVFWRNYFYRISLIKQSAQLTALAAQQQASGKEEKSSSRDNDLPLTEAVRPKTPPVVIKSQLKNQEDEEEISTSPGVSEFVSDAFDACNLNQEDLRKEMEQLVLDKKQEEATALEEDSTDWEKELQQELQEYEVVAESEKRDENWDKEIEKMLQEN</sequence>
<reference evidence="3 4" key="1">
    <citation type="submission" date="2024-08" db="EMBL/GenBank/DDBJ databases">
        <title>The draft genome of Apodemus speciosus.</title>
        <authorList>
            <person name="Nabeshima K."/>
            <person name="Suzuki S."/>
            <person name="Onuma M."/>
        </authorList>
    </citation>
    <scope>NUCLEOTIDE SEQUENCE [LARGE SCALE GENOMIC DNA]</scope>
    <source>
        <strain evidence="3">IB14-021</strain>
    </source>
</reference>
<keyword evidence="1" id="KW-0175">Coiled coil</keyword>
<keyword evidence="4" id="KW-1185">Reference proteome</keyword>
<dbReference type="EMBL" id="BAAFST010000020">
    <property type="protein sequence ID" value="GAB1303264.1"/>
    <property type="molecule type" value="Genomic_DNA"/>
</dbReference>
<feature type="compositionally biased region" description="Basic and acidic residues" evidence="2">
    <location>
        <begin position="297"/>
        <end position="308"/>
    </location>
</feature>
<dbReference type="PANTHER" id="PTHR16019:SF6">
    <property type="entry name" value="SYNAPSE-ASSOCIATED PROTEIN 1"/>
    <property type="match status" value="1"/>
</dbReference>
<organism evidence="3 4">
    <name type="scientific">Apodemus speciosus</name>
    <name type="common">Large Japanese field mouse</name>
    <dbReference type="NCBI Taxonomy" id="105296"/>
    <lineage>
        <taxon>Eukaryota</taxon>
        <taxon>Metazoa</taxon>
        <taxon>Chordata</taxon>
        <taxon>Craniata</taxon>
        <taxon>Vertebrata</taxon>
        <taxon>Euteleostomi</taxon>
        <taxon>Mammalia</taxon>
        <taxon>Eutheria</taxon>
        <taxon>Euarchontoglires</taxon>
        <taxon>Glires</taxon>
        <taxon>Rodentia</taxon>
        <taxon>Myomorpha</taxon>
        <taxon>Muroidea</taxon>
        <taxon>Muridae</taxon>
        <taxon>Murinae</taxon>
        <taxon>Apodemus</taxon>
    </lineage>
</organism>
<accession>A0ABQ0FVK6</accession>
<feature type="region of interest" description="Disordered" evidence="2">
    <location>
        <begin position="294"/>
        <end position="321"/>
    </location>
</feature>